<gene>
    <name evidence="1" type="primary">ORF122397</name>
</gene>
<protein>
    <submittedName>
        <fullName evidence="1">Uncharacterized protein</fullName>
    </submittedName>
</protein>
<accession>A0A0B7AIQ2</accession>
<proteinExistence type="predicted"/>
<sequence length="79" mass="9390">ATENERTNKNPQLTDFFQTSKALWPTLPQLGTRVALKAMRLSISCSAREQIYQRLSFPFQEFRTYKEKICRGLEDKYWI</sequence>
<dbReference type="AlphaFoldDB" id="A0A0B7AIQ2"/>
<reference evidence="1" key="1">
    <citation type="submission" date="2014-12" db="EMBL/GenBank/DDBJ databases">
        <title>Insight into the proteome of Arion vulgaris.</title>
        <authorList>
            <person name="Aradska J."/>
            <person name="Bulat T."/>
            <person name="Smidak R."/>
            <person name="Sarate P."/>
            <person name="Gangsoo J."/>
            <person name="Sialana F."/>
            <person name="Bilban M."/>
            <person name="Lubec G."/>
        </authorList>
    </citation>
    <scope>NUCLEOTIDE SEQUENCE</scope>
    <source>
        <tissue evidence="1">Skin</tissue>
    </source>
</reference>
<name>A0A0B7AIQ2_9EUPU</name>
<organism evidence="1">
    <name type="scientific">Arion vulgaris</name>
    <dbReference type="NCBI Taxonomy" id="1028688"/>
    <lineage>
        <taxon>Eukaryota</taxon>
        <taxon>Metazoa</taxon>
        <taxon>Spiralia</taxon>
        <taxon>Lophotrochozoa</taxon>
        <taxon>Mollusca</taxon>
        <taxon>Gastropoda</taxon>
        <taxon>Heterobranchia</taxon>
        <taxon>Euthyneura</taxon>
        <taxon>Panpulmonata</taxon>
        <taxon>Eupulmonata</taxon>
        <taxon>Stylommatophora</taxon>
        <taxon>Helicina</taxon>
        <taxon>Arionoidea</taxon>
        <taxon>Arionidae</taxon>
        <taxon>Arion</taxon>
    </lineage>
</organism>
<feature type="non-terminal residue" evidence="1">
    <location>
        <position position="1"/>
    </location>
</feature>
<evidence type="ECO:0000313" key="1">
    <source>
        <dbReference type="EMBL" id="CEK80728.1"/>
    </source>
</evidence>
<dbReference type="EMBL" id="HACG01033863">
    <property type="protein sequence ID" value="CEK80728.1"/>
    <property type="molecule type" value="Transcribed_RNA"/>
</dbReference>